<dbReference type="EMBL" id="LN890655">
    <property type="protein sequence ID" value="CUS03206.2"/>
    <property type="molecule type" value="Genomic_DNA"/>
</dbReference>
<gene>
    <name evidence="2" type="ORF">CFX0092_A1328</name>
</gene>
<sequence length="208" mass="23172">MSSPPLYTIGYGARDIDAFIAALRLYGVAYLLDVRSRPYSRYKPDFSRERLEEHLRQAGIRYVYMGEALGGLPADRSCYDAEGKVDYAKVIERDFYRAGIERLVSAQAQGLAVAVMCSEGKPEMCHRSKLIGKTLAARGLPVAHIDENDALIGQDEVLLRLTGGQPSLFGDEMLPGGSRKRYAIRGDDNDESTEEEESSDYTDFTDDR</sequence>
<accession>A0A160T0D2</accession>
<feature type="region of interest" description="Disordered" evidence="1">
    <location>
        <begin position="170"/>
        <end position="208"/>
    </location>
</feature>
<dbReference type="Proteomes" id="UP000215027">
    <property type="component" value="Chromosome I"/>
</dbReference>
<protein>
    <recommendedName>
        <fullName evidence="4">DUF488 domain-containing protein</fullName>
    </recommendedName>
</protein>
<dbReference type="AlphaFoldDB" id="A0A160T0D2"/>
<dbReference type="RefSeq" id="WP_197699902.1">
    <property type="nucleotide sequence ID" value="NZ_LN890655.1"/>
</dbReference>
<dbReference type="Pfam" id="PF04343">
    <property type="entry name" value="DUF488"/>
    <property type="match status" value="1"/>
</dbReference>
<name>A0A160T0D2_9CHLR</name>
<keyword evidence="3" id="KW-1185">Reference proteome</keyword>
<organism evidence="2 3">
    <name type="scientific">Candidatus Promineifilum breve</name>
    <dbReference type="NCBI Taxonomy" id="1806508"/>
    <lineage>
        <taxon>Bacteria</taxon>
        <taxon>Bacillati</taxon>
        <taxon>Chloroflexota</taxon>
        <taxon>Ardenticatenia</taxon>
        <taxon>Candidatus Promineifilales</taxon>
        <taxon>Candidatus Promineifilaceae</taxon>
        <taxon>Candidatus Promineifilum</taxon>
    </lineage>
</organism>
<dbReference type="PANTHER" id="PTHR39337:SF1">
    <property type="entry name" value="BLR5642 PROTEIN"/>
    <property type="match status" value="1"/>
</dbReference>
<reference evidence="2" key="1">
    <citation type="submission" date="2016-01" db="EMBL/GenBank/DDBJ databases">
        <authorList>
            <person name="Mcilroy J.S."/>
            <person name="Karst M S."/>
            <person name="Albertsen M."/>
        </authorList>
    </citation>
    <scope>NUCLEOTIDE SEQUENCE</scope>
    <source>
        <strain evidence="2">Cfx-K</strain>
    </source>
</reference>
<evidence type="ECO:0000256" key="1">
    <source>
        <dbReference type="SAM" id="MobiDB-lite"/>
    </source>
</evidence>
<evidence type="ECO:0008006" key="4">
    <source>
        <dbReference type="Google" id="ProtNLM"/>
    </source>
</evidence>
<dbReference type="PANTHER" id="PTHR39337">
    <property type="entry name" value="BLR5642 PROTEIN"/>
    <property type="match status" value="1"/>
</dbReference>
<evidence type="ECO:0000313" key="2">
    <source>
        <dbReference type="EMBL" id="CUS03206.2"/>
    </source>
</evidence>
<dbReference type="KEGG" id="pbf:CFX0092_A1328"/>
<dbReference type="InterPro" id="IPR007438">
    <property type="entry name" value="DUF488"/>
</dbReference>
<feature type="compositionally biased region" description="Acidic residues" evidence="1">
    <location>
        <begin position="188"/>
        <end position="208"/>
    </location>
</feature>
<proteinExistence type="predicted"/>
<evidence type="ECO:0000313" key="3">
    <source>
        <dbReference type="Proteomes" id="UP000215027"/>
    </source>
</evidence>